<dbReference type="GO" id="GO:0005524">
    <property type="term" value="F:ATP binding"/>
    <property type="evidence" value="ECO:0007669"/>
    <property type="project" value="UniProtKB-UniRule"/>
</dbReference>
<evidence type="ECO:0000256" key="12">
    <source>
        <dbReference type="ARBA" id="ARBA00023136"/>
    </source>
</evidence>
<dbReference type="SUPFAM" id="SSF81660">
    <property type="entry name" value="Metal cation-transporting ATPase, ATP-binding domain N"/>
    <property type="match status" value="1"/>
</dbReference>
<accession>A0A9D4P279</accession>
<dbReference type="Gene3D" id="3.30.70.100">
    <property type="match status" value="3"/>
</dbReference>
<feature type="transmembrane region" description="Helical" evidence="13">
    <location>
        <begin position="593"/>
        <end position="612"/>
    </location>
</feature>
<evidence type="ECO:0000256" key="10">
    <source>
        <dbReference type="ARBA" id="ARBA00022967"/>
    </source>
</evidence>
<dbReference type="SUPFAM" id="SSF81665">
    <property type="entry name" value="Calcium ATPase, transmembrane domain M"/>
    <property type="match status" value="1"/>
</dbReference>
<dbReference type="InterPro" id="IPR023298">
    <property type="entry name" value="ATPase_P-typ_TM_dom_sf"/>
</dbReference>
<dbReference type="FunFam" id="3.30.70.100:FF:000001">
    <property type="entry name" value="ATPase copper transporting beta"/>
    <property type="match status" value="1"/>
</dbReference>
<dbReference type="Pfam" id="PF00403">
    <property type="entry name" value="HMA"/>
    <property type="match status" value="2"/>
</dbReference>
<feature type="transmembrane region" description="Helical" evidence="13">
    <location>
        <begin position="352"/>
        <end position="370"/>
    </location>
</feature>
<evidence type="ECO:0000256" key="8">
    <source>
        <dbReference type="ARBA" id="ARBA00022796"/>
    </source>
</evidence>
<feature type="region of interest" description="Disordered" evidence="14">
    <location>
        <begin position="1194"/>
        <end position="1215"/>
    </location>
</feature>
<feature type="transmembrane region" description="Helical" evidence="13">
    <location>
        <begin position="305"/>
        <end position="325"/>
    </location>
</feature>
<dbReference type="InterPro" id="IPR027256">
    <property type="entry name" value="P-typ_ATPase_IB"/>
</dbReference>
<dbReference type="FunFam" id="2.70.150.10:FF:000002">
    <property type="entry name" value="Copper-transporting ATPase 1, putative"/>
    <property type="match status" value="1"/>
</dbReference>
<dbReference type="GO" id="GO:0005802">
    <property type="term" value="C:trans-Golgi network"/>
    <property type="evidence" value="ECO:0007669"/>
    <property type="project" value="TreeGrafter"/>
</dbReference>
<keyword evidence="12 13" id="KW-0472">Membrane</keyword>
<dbReference type="Pfam" id="PF00702">
    <property type="entry name" value="Hydrolase"/>
    <property type="match status" value="1"/>
</dbReference>
<feature type="compositionally biased region" description="Low complexity" evidence="14">
    <location>
        <begin position="1155"/>
        <end position="1170"/>
    </location>
</feature>
<dbReference type="InterPro" id="IPR006121">
    <property type="entry name" value="HMA_dom"/>
</dbReference>
<feature type="domain" description="HMA" evidence="15">
    <location>
        <begin position="137"/>
        <end position="203"/>
    </location>
</feature>
<gene>
    <name evidence="16" type="ORF">HUG17_10086</name>
</gene>
<evidence type="ECO:0000256" key="6">
    <source>
        <dbReference type="ARBA" id="ARBA00022723"/>
    </source>
</evidence>
<dbReference type="NCBIfam" id="TIGR01525">
    <property type="entry name" value="ATPase-IB_hvy"/>
    <property type="match status" value="1"/>
</dbReference>
<evidence type="ECO:0000256" key="4">
    <source>
        <dbReference type="ARBA" id="ARBA00022448"/>
    </source>
</evidence>
<dbReference type="InterPro" id="IPR036163">
    <property type="entry name" value="HMA_dom_sf"/>
</dbReference>
<feature type="region of interest" description="Disordered" evidence="14">
    <location>
        <begin position="1151"/>
        <end position="1170"/>
    </location>
</feature>
<dbReference type="PRINTS" id="PR00119">
    <property type="entry name" value="CATATPASE"/>
</dbReference>
<dbReference type="SUPFAM" id="SSF55008">
    <property type="entry name" value="HMA, heavy metal-associated domain"/>
    <property type="match status" value="3"/>
</dbReference>
<dbReference type="GO" id="GO:0006878">
    <property type="term" value="P:intracellular copper ion homeostasis"/>
    <property type="evidence" value="ECO:0007669"/>
    <property type="project" value="TreeGrafter"/>
</dbReference>
<feature type="transmembrane region" description="Helical" evidence="13">
    <location>
        <begin position="636"/>
        <end position="660"/>
    </location>
</feature>
<dbReference type="InterPro" id="IPR001757">
    <property type="entry name" value="P_typ_ATPase"/>
</dbReference>
<evidence type="ECO:0000256" key="1">
    <source>
        <dbReference type="ARBA" id="ARBA00004166"/>
    </source>
</evidence>
<comment type="caution">
    <text evidence="16">The sequence shown here is derived from an EMBL/GenBank/DDBJ whole genome shotgun (WGS) entry which is preliminary data.</text>
</comment>
<dbReference type="InterPro" id="IPR008250">
    <property type="entry name" value="ATPase_P-typ_transduc_dom_A_sf"/>
</dbReference>
<dbReference type="GO" id="GO:0060003">
    <property type="term" value="P:copper ion export"/>
    <property type="evidence" value="ECO:0007669"/>
    <property type="project" value="TreeGrafter"/>
</dbReference>
<evidence type="ECO:0000313" key="16">
    <source>
        <dbReference type="EMBL" id="KAH7643395.1"/>
    </source>
</evidence>
<dbReference type="InterPro" id="IPR036412">
    <property type="entry name" value="HAD-like_sf"/>
</dbReference>
<dbReference type="CDD" id="cd00371">
    <property type="entry name" value="HMA"/>
    <property type="match status" value="2"/>
</dbReference>
<dbReference type="SUPFAM" id="SSF56784">
    <property type="entry name" value="HAD-like"/>
    <property type="match status" value="1"/>
</dbReference>
<evidence type="ECO:0000259" key="15">
    <source>
        <dbReference type="PROSITE" id="PS50846"/>
    </source>
</evidence>
<reference evidence="16" key="1">
    <citation type="submission" date="2020-06" db="EMBL/GenBank/DDBJ databases">
        <authorList>
            <person name="Ji K."/>
            <person name="Li J."/>
        </authorList>
    </citation>
    <scope>NUCLEOTIDE SEQUENCE</scope>
    <source>
        <strain evidence="16">JKM2019</strain>
        <tissue evidence="16">Whole body</tissue>
    </source>
</reference>
<dbReference type="InterPro" id="IPR059000">
    <property type="entry name" value="ATPase_P-type_domA"/>
</dbReference>
<evidence type="ECO:0000256" key="14">
    <source>
        <dbReference type="SAM" id="MobiDB-lite"/>
    </source>
</evidence>
<organism evidence="16">
    <name type="scientific">Dermatophagoides farinae</name>
    <name type="common">American house dust mite</name>
    <dbReference type="NCBI Taxonomy" id="6954"/>
    <lineage>
        <taxon>Eukaryota</taxon>
        <taxon>Metazoa</taxon>
        <taxon>Ecdysozoa</taxon>
        <taxon>Arthropoda</taxon>
        <taxon>Chelicerata</taxon>
        <taxon>Arachnida</taxon>
        <taxon>Acari</taxon>
        <taxon>Acariformes</taxon>
        <taxon>Sarcoptiformes</taxon>
        <taxon>Astigmata</taxon>
        <taxon>Psoroptidia</taxon>
        <taxon>Analgoidea</taxon>
        <taxon>Pyroglyphidae</taxon>
        <taxon>Dermatophagoidinae</taxon>
        <taxon>Dermatophagoides</taxon>
    </lineage>
</organism>
<keyword evidence="8" id="KW-0187">Copper transport</keyword>
<comment type="similarity">
    <text evidence="2 13">Belongs to the cation transport ATPase (P-type) (TC 3.A.3) family. Type IB subfamily.</text>
</comment>
<evidence type="ECO:0000256" key="7">
    <source>
        <dbReference type="ARBA" id="ARBA00022741"/>
    </source>
</evidence>
<dbReference type="PANTHER" id="PTHR43520:SF8">
    <property type="entry name" value="P-TYPE CU(+) TRANSPORTER"/>
    <property type="match status" value="1"/>
</dbReference>
<dbReference type="InterPro" id="IPR023299">
    <property type="entry name" value="ATPase_P-typ_cyto_dom_N"/>
</dbReference>
<dbReference type="PROSITE" id="PS50846">
    <property type="entry name" value="HMA_2"/>
    <property type="match status" value="2"/>
</dbReference>
<evidence type="ECO:0000256" key="3">
    <source>
        <dbReference type="ARBA" id="ARBA00012517"/>
    </source>
</evidence>
<reference evidence="16" key="2">
    <citation type="journal article" date="2021" name="World Allergy Organ. J.">
        <title>Chromosome-level assembly of Dermatophagoides farinae genome and transcriptome reveals two novel allergens Der f 37 and Der f 39.</title>
        <authorList>
            <person name="Chen J."/>
            <person name="Cai Z."/>
            <person name="Fan D."/>
            <person name="Hu J."/>
            <person name="Hou Y."/>
            <person name="He Y."/>
            <person name="Zhang Z."/>
            <person name="Zhao Z."/>
            <person name="Gao P."/>
            <person name="Hu W."/>
            <person name="Sun J."/>
            <person name="Li J."/>
            <person name="Ji K."/>
        </authorList>
    </citation>
    <scope>NUCLEOTIDE SEQUENCE</scope>
    <source>
        <strain evidence="16">JKM2019</strain>
    </source>
</reference>
<dbReference type="Gene3D" id="3.40.1110.10">
    <property type="entry name" value="Calcium-transporting ATPase, cytoplasmic domain N"/>
    <property type="match status" value="1"/>
</dbReference>
<dbReference type="PRINTS" id="PR00942">
    <property type="entry name" value="CUATPASEI"/>
</dbReference>
<dbReference type="EC" id="7.2.2.8" evidence="3"/>
<dbReference type="GO" id="GO:0005507">
    <property type="term" value="F:copper ion binding"/>
    <property type="evidence" value="ECO:0007669"/>
    <property type="project" value="TreeGrafter"/>
</dbReference>
<dbReference type="GO" id="GO:0005886">
    <property type="term" value="C:plasma membrane"/>
    <property type="evidence" value="ECO:0007669"/>
    <property type="project" value="TreeGrafter"/>
</dbReference>
<dbReference type="Gene3D" id="2.70.150.10">
    <property type="entry name" value="Calcium-transporting ATPase, cytoplasmic transduction domain A"/>
    <property type="match status" value="1"/>
</dbReference>
<dbReference type="InterPro" id="IPR017969">
    <property type="entry name" value="Heavy-metal-associated_CS"/>
</dbReference>
<dbReference type="InterPro" id="IPR018303">
    <property type="entry name" value="ATPase_P-typ_P_site"/>
</dbReference>
<feature type="compositionally biased region" description="Polar residues" evidence="14">
    <location>
        <begin position="1194"/>
        <end position="1206"/>
    </location>
</feature>
<dbReference type="GO" id="GO:0043682">
    <property type="term" value="F:P-type divalent copper transporter activity"/>
    <property type="evidence" value="ECO:0007669"/>
    <property type="project" value="TreeGrafter"/>
</dbReference>
<dbReference type="EMBL" id="SDOV01000003">
    <property type="protein sequence ID" value="KAH7643395.1"/>
    <property type="molecule type" value="Genomic_DNA"/>
</dbReference>
<sequence length="1215" mass="135131">MAETKIRIQIPGINCMSCVNHIKEHLRQNYPNQIQYDDPTSIEVDLNAKILTFRIMDSKFTASQLQKSITSIDEQKFVCSILSSDDDEDTISKTTPPLVSSQESCQTDLSTVPLLNRQQSNQSSVAINMNKSMISQRKCFVSIQGMSCSSCVDKIESKLKKTPGIISCQIGLITARAEIDFEPTVISSEKIIDILDDMGYDVSLISVIDSNQQSELRLDVMGVTSEKEAKTIQTSIKELIGVSMATVNRETGRTSIVYYPNVIGPRKIADQIIGLGFTVHTINSFDPEKFTETLKKEVAKWRQSFLISLIFGIPTIIAMIYFMYISPLIENQDDMIVHQRCCVIPGLSLENLILFCLSTPVQIFGARYFYIQAFKSLRNGHLSMDVLITLATTIAYLYSVGVVVYFIITDQRQSPMTFFDTPPMLLVFISLGRWLEHMNRLQTTEYIVNLMSLRPVKATLLELDRNEQKPIMDGLKMGDELLVVKNERIIDIDLVEKGDYLRVRPGERIPTDGRMIGGEAMLDESFINGESMPVAKKSGSILLGGSIVSNGTVVMVATNVGADSQLCQIVKMVENAQTTKAPIQQLADRISSYFIPFVIITSLIVFFIWLWIGPKLYQLIYSLNPNFYAQMTATEVVIQFAFQIGLSVLIISCPCALGIATPSAVIIGTGIGAINGIHIKGAEPLERAQRLDTIIFDKTGTLTYGKPSVTNLKLTYRFTKQSFDSFARKLIIMIGMAEANSDHPIAVSVANFARSVLRMDTDASFGQLNSKFKLEAGLGIRCQIERNHLKSFESSLINSSNNSEISSPKWLAENFISYASYIDPANKTDQKFLLDENFSIMFNHIKSSSNNIPVESEFQNENDRLEHQGETVFNVAINGKILCLISVADTVKPEALLAIYTLKNRFKLDVMLLTGDNVRSALAIGRKVGINHIYAELLPQHKMDKIKHLQSQGLKVAMVGDGINDAPALAQADLGIAIAKGTDITMESADVVLTKASDDLLDIVSCIDLSTKTMRRIRINFLLAFIYNVVFIPIAAGIFIKFGMILQPWMSGACMAFSSISVSCSSLLLRRYRKPTRRQIETDDYHRYKSRVKLQNHGVTFPTISSSSPSSASIMDLDKLSIHNAHNLIDNGVTKVDHLYRPKSMVKIMSLSRQTSNESATSSDSSSNDNYENVRLIKMNKDDSNSNNNVQIMQSSATNRPTNAATDMNDPDSMV</sequence>
<dbReference type="Gene3D" id="3.40.50.1000">
    <property type="entry name" value="HAD superfamily/HAD-like"/>
    <property type="match status" value="1"/>
</dbReference>
<dbReference type="CDD" id="cd02094">
    <property type="entry name" value="P-type_ATPase_Cu-like"/>
    <property type="match status" value="1"/>
</dbReference>
<keyword evidence="6 13" id="KW-0479">Metal-binding</keyword>
<feature type="domain" description="HMA" evidence="15">
    <location>
        <begin position="214"/>
        <end position="280"/>
    </location>
</feature>
<dbReference type="SFLD" id="SFLDS00003">
    <property type="entry name" value="Haloacid_Dehalogenase"/>
    <property type="match status" value="1"/>
</dbReference>
<name>A0A9D4P279_DERFA</name>
<proteinExistence type="inferred from homology"/>
<keyword evidence="7 13" id="KW-0547">Nucleotide-binding</keyword>
<dbReference type="SFLD" id="SFLDF00027">
    <property type="entry name" value="p-type_atpase"/>
    <property type="match status" value="1"/>
</dbReference>
<evidence type="ECO:0000256" key="5">
    <source>
        <dbReference type="ARBA" id="ARBA00022692"/>
    </source>
</evidence>
<feature type="transmembrane region" description="Helical" evidence="13">
    <location>
        <begin position="382"/>
        <end position="408"/>
    </location>
</feature>
<dbReference type="NCBIfam" id="TIGR01494">
    <property type="entry name" value="ATPase_P-type"/>
    <property type="match status" value="1"/>
</dbReference>
<dbReference type="Pfam" id="PF00122">
    <property type="entry name" value="E1-E2_ATPase"/>
    <property type="match status" value="1"/>
</dbReference>
<dbReference type="SUPFAM" id="SSF81653">
    <property type="entry name" value="Calcium ATPase, transduction domain A"/>
    <property type="match status" value="1"/>
</dbReference>
<feature type="transmembrane region" description="Helical" evidence="13">
    <location>
        <begin position="1049"/>
        <end position="1069"/>
    </location>
</feature>
<evidence type="ECO:0000256" key="9">
    <source>
        <dbReference type="ARBA" id="ARBA00022840"/>
    </source>
</evidence>
<dbReference type="PANTHER" id="PTHR43520">
    <property type="entry name" value="ATP7, ISOFORM B"/>
    <property type="match status" value="1"/>
</dbReference>
<keyword evidence="11 13" id="KW-1133">Transmembrane helix</keyword>
<keyword evidence="8" id="KW-0406">Ion transport</keyword>
<dbReference type="GO" id="GO:0015677">
    <property type="term" value="P:copper ion import"/>
    <property type="evidence" value="ECO:0007669"/>
    <property type="project" value="TreeGrafter"/>
</dbReference>
<dbReference type="Proteomes" id="UP000828236">
    <property type="component" value="Unassembled WGS sequence"/>
</dbReference>
<dbReference type="AlphaFoldDB" id="A0A9D4P279"/>
<keyword evidence="4" id="KW-0813">Transport</keyword>
<dbReference type="GO" id="GO:0016887">
    <property type="term" value="F:ATP hydrolysis activity"/>
    <property type="evidence" value="ECO:0007669"/>
    <property type="project" value="InterPro"/>
</dbReference>
<evidence type="ECO:0000256" key="11">
    <source>
        <dbReference type="ARBA" id="ARBA00022989"/>
    </source>
</evidence>
<protein>
    <recommendedName>
        <fullName evidence="3">P-type Cu(+) transporter</fullName>
        <ecNumber evidence="3">7.2.2.8</ecNumber>
    </recommendedName>
</protein>
<keyword evidence="8" id="KW-0186">Copper</keyword>
<keyword evidence="10" id="KW-1278">Translocase</keyword>
<dbReference type="InterPro" id="IPR023214">
    <property type="entry name" value="HAD_sf"/>
</dbReference>
<evidence type="ECO:0000256" key="13">
    <source>
        <dbReference type="RuleBase" id="RU362081"/>
    </source>
</evidence>
<feature type="transmembrane region" description="Helical" evidence="13">
    <location>
        <begin position="1021"/>
        <end position="1043"/>
    </location>
</feature>
<dbReference type="GO" id="GO:0140581">
    <property type="term" value="F:P-type monovalent copper transporter activity"/>
    <property type="evidence" value="ECO:0007669"/>
    <property type="project" value="UniProtKB-EC"/>
</dbReference>
<dbReference type="InterPro" id="IPR044492">
    <property type="entry name" value="P_typ_ATPase_HD_dom"/>
</dbReference>
<keyword evidence="5 13" id="KW-0812">Transmembrane</keyword>
<comment type="subcellular location">
    <subcellularLocation>
        <location evidence="1">Golgi apparatus</location>
        <location evidence="1">trans-Golgi network membrane</location>
        <topology evidence="1">Multi-pass membrane protein</topology>
    </subcellularLocation>
    <subcellularLocation>
        <location evidence="13">Membrane</location>
    </subcellularLocation>
</comment>
<dbReference type="PROSITE" id="PS00154">
    <property type="entry name" value="ATPASE_E1_E2"/>
    <property type="match status" value="1"/>
</dbReference>
<keyword evidence="9 13" id="KW-0067">ATP-binding</keyword>
<dbReference type="SFLD" id="SFLDG00002">
    <property type="entry name" value="C1.7:_P-type_atpase_like"/>
    <property type="match status" value="1"/>
</dbReference>
<dbReference type="PROSITE" id="PS01047">
    <property type="entry name" value="HMA_1"/>
    <property type="match status" value="1"/>
</dbReference>
<evidence type="ECO:0000256" key="2">
    <source>
        <dbReference type="ARBA" id="ARBA00006024"/>
    </source>
</evidence>